<dbReference type="EMBL" id="GGFJ01012884">
    <property type="protein sequence ID" value="MBW62025.1"/>
    <property type="molecule type" value="Transcribed_RNA"/>
</dbReference>
<feature type="chain" id="PRO_5014604332" evidence="2">
    <location>
        <begin position="28"/>
        <end position="92"/>
    </location>
</feature>
<evidence type="ECO:0000256" key="2">
    <source>
        <dbReference type="SAM" id="SignalP"/>
    </source>
</evidence>
<evidence type="ECO:0000313" key="3">
    <source>
        <dbReference type="EMBL" id="MBW62025.1"/>
    </source>
</evidence>
<dbReference type="AlphaFoldDB" id="A0A2M4C9X3"/>
<feature type="compositionally biased region" description="Low complexity" evidence="1">
    <location>
        <begin position="81"/>
        <end position="92"/>
    </location>
</feature>
<feature type="signal peptide" evidence="2">
    <location>
        <begin position="1"/>
        <end position="27"/>
    </location>
</feature>
<reference evidence="3" key="1">
    <citation type="submission" date="2018-01" db="EMBL/GenBank/DDBJ databases">
        <title>An insight into the sialome of Amazonian anophelines.</title>
        <authorList>
            <person name="Ribeiro J.M."/>
            <person name="Scarpassa V."/>
            <person name="Calvo E."/>
        </authorList>
    </citation>
    <scope>NUCLEOTIDE SEQUENCE</scope>
    <source>
        <tissue evidence="3">Salivary glands</tissue>
    </source>
</reference>
<accession>A0A2M4C9X3</accession>
<feature type="region of interest" description="Disordered" evidence="1">
    <location>
        <begin position="64"/>
        <end position="92"/>
    </location>
</feature>
<organism evidence="3">
    <name type="scientific">Anopheles marajoara</name>
    <dbReference type="NCBI Taxonomy" id="58244"/>
    <lineage>
        <taxon>Eukaryota</taxon>
        <taxon>Metazoa</taxon>
        <taxon>Ecdysozoa</taxon>
        <taxon>Arthropoda</taxon>
        <taxon>Hexapoda</taxon>
        <taxon>Insecta</taxon>
        <taxon>Pterygota</taxon>
        <taxon>Neoptera</taxon>
        <taxon>Endopterygota</taxon>
        <taxon>Diptera</taxon>
        <taxon>Nematocera</taxon>
        <taxon>Culicoidea</taxon>
        <taxon>Culicidae</taxon>
        <taxon>Anophelinae</taxon>
        <taxon>Anopheles</taxon>
    </lineage>
</organism>
<sequence>MSVMRVGFNRFGLLTAVVECISSLAHSMMTLPWGSAIATPPICGSSKQSTFSFVSVTSPSVSFGTPGGTMDAPPVPPAPLAPDSAPALPRCG</sequence>
<evidence type="ECO:0000256" key="1">
    <source>
        <dbReference type="SAM" id="MobiDB-lite"/>
    </source>
</evidence>
<proteinExistence type="predicted"/>
<keyword evidence="2" id="KW-0732">Signal</keyword>
<protein>
    <submittedName>
        <fullName evidence="3">Putative secreted protein</fullName>
    </submittedName>
</protein>
<name>A0A2M4C9X3_9DIPT</name>